<evidence type="ECO:0000256" key="1">
    <source>
        <dbReference type="ARBA" id="ARBA00004141"/>
    </source>
</evidence>
<evidence type="ECO:0000256" key="5">
    <source>
        <dbReference type="ARBA" id="ARBA00023136"/>
    </source>
</evidence>
<dbReference type="RefSeq" id="WP_380700469.1">
    <property type="nucleotide sequence ID" value="NZ_JAJCVJ010000003.1"/>
</dbReference>
<keyword evidence="5 6" id="KW-0472">Membrane</keyword>
<proteinExistence type="predicted"/>
<dbReference type="InterPro" id="IPR050930">
    <property type="entry name" value="MFS_Vesicular_Transporter"/>
</dbReference>
<dbReference type="InterPro" id="IPR020846">
    <property type="entry name" value="MFS_dom"/>
</dbReference>
<feature type="transmembrane region" description="Helical" evidence="6">
    <location>
        <begin position="118"/>
        <end position="141"/>
    </location>
</feature>
<keyword evidence="3 6" id="KW-0812">Transmembrane</keyword>
<name>A0ABD5RGP8_9EURY</name>
<comment type="subcellular location">
    <subcellularLocation>
        <location evidence="1">Membrane</location>
        <topology evidence="1">Multi-pass membrane protein</topology>
    </subcellularLocation>
</comment>
<comment type="caution">
    <text evidence="8">The sequence shown here is derived from an EMBL/GenBank/DDBJ whole genome shotgun (WGS) entry which is preliminary data.</text>
</comment>
<protein>
    <submittedName>
        <fullName evidence="8">MFS transporter</fullName>
    </submittedName>
</protein>
<feature type="transmembrane region" description="Helical" evidence="6">
    <location>
        <begin position="87"/>
        <end position="106"/>
    </location>
</feature>
<reference evidence="8 9" key="1">
    <citation type="journal article" date="2019" name="Int. J. Syst. Evol. Microbiol.">
        <title>The Global Catalogue of Microorganisms (GCM) 10K type strain sequencing project: providing services to taxonomists for standard genome sequencing and annotation.</title>
        <authorList>
            <consortium name="The Broad Institute Genomics Platform"/>
            <consortium name="The Broad Institute Genome Sequencing Center for Infectious Disease"/>
            <person name="Wu L."/>
            <person name="Ma J."/>
        </authorList>
    </citation>
    <scope>NUCLEOTIDE SEQUENCE [LARGE SCALE GENOMIC DNA]</scope>
    <source>
        <strain evidence="8 9">CGMCC 1.12237</strain>
    </source>
</reference>
<feature type="transmembrane region" description="Helical" evidence="6">
    <location>
        <begin position="326"/>
        <end position="350"/>
    </location>
</feature>
<evidence type="ECO:0000256" key="2">
    <source>
        <dbReference type="ARBA" id="ARBA00022448"/>
    </source>
</evidence>
<feature type="transmembrane region" description="Helical" evidence="6">
    <location>
        <begin position="391"/>
        <end position="410"/>
    </location>
</feature>
<dbReference type="Gene3D" id="1.20.1250.20">
    <property type="entry name" value="MFS general substrate transporter like domains"/>
    <property type="match status" value="1"/>
</dbReference>
<feature type="transmembrane region" description="Helical" evidence="6">
    <location>
        <begin position="229"/>
        <end position="255"/>
    </location>
</feature>
<feature type="transmembrane region" description="Helical" evidence="6">
    <location>
        <begin position="362"/>
        <end position="385"/>
    </location>
</feature>
<feature type="transmembrane region" description="Helical" evidence="6">
    <location>
        <begin position="162"/>
        <end position="179"/>
    </location>
</feature>
<organism evidence="8 9">
    <name type="scientific">Salinirubrum litoreum</name>
    <dbReference type="NCBI Taxonomy" id="1126234"/>
    <lineage>
        <taxon>Archaea</taxon>
        <taxon>Methanobacteriati</taxon>
        <taxon>Methanobacteriota</taxon>
        <taxon>Stenosarchaea group</taxon>
        <taxon>Halobacteria</taxon>
        <taxon>Halobacteriales</taxon>
        <taxon>Haloferacaceae</taxon>
        <taxon>Salinirubrum</taxon>
    </lineage>
</organism>
<dbReference type="EMBL" id="JBHSKX010000004">
    <property type="protein sequence ID" value="MFC5369006.1"/>
    <property type="molecule type" value="Genomic_DNA"/>
</dbReference>
<sequence>MSRGPDAGGRSDSDVNIRYVVASLVAGVFFGGLGGGVAYPTLPNLGPILGITPFLVGIILSTNGFVRLVANTPAGQIIDAMGSRRPMIAGFLVQGLAPFGYVLALHPDLVPLLDSAGIFLVARAMWGLGSAFVFVGAFSTITHVTTRENRGKWVGYMRGGQSLGFPTGTVVGGLVTDTFGYEAAFLVAGTFGLLAAIVAVAVLPNIVADVSTAARLRDLPAVVASDPRILSIGGVNFVVRFVYVAILSTIVVFAGNYGIRIGSFSAVGVSGAMMAVSVLAMSVTTLVTGRYSDTLSRRGLVTLPALGALALGLAIVGLFPTLYTTLLGMALIGAGVGGTSPPLLALLGDISPDDQVGKLGGVYNVFGDLGATLGPVVAFPVGAAIGYDLSYLLSTVFVFVAVASVVVTLLGTETGAEDTTTSAD</sequence>
<dbReference type="Pfam" id="PF07690">
    <property type="entry name" value="MFS_1"/>
    <property type="match status" value="1"/>
</dbReference>
<evidence type="ECO:0000313" key="8">
    <source>
        <dbReference type="EMBL" id="MFC5369006.1"/>
    </source>
</evidence>
<evidence type="ECO:0000256" key="4">
    <source>
        <dbReference type="ARBA" id="ARBA00022989"/>
    </source>
</evidence>
<evidence type="ECO:0000256" key="6">
    <source>
        <dbReference type="SAM" id="Phobius"/>
    </source>
</evidence>
<feature type="transmembrane region" description="Helical" evidence="6">
    <location>
        <begin position="45"/>
        <end position="66"/>
    </location>
</feature>
<feature type="transmembrane region" description="Helical" evidence="6">
    <location>
        <begin position="299"/>
        <end position="320"/>
    </location>
</feature>
<feature type="domain" description="Major facilitator superfamily (MFS) profile" evidence="7">
    <location>
        <begin position="20"/>
        <end position="415"/>
    </location>
</feature>
<dbReference type="InterPro" id="IPR011701">
    <property type="entry name" value="MFS"/>
</dbReference>
<dbReference type="GO" id="GO:0016020">
    <property type="term" value="C:membrane"/>
    <property type="evidence" value="ECO:0007669"/>
    <property type="project" value="UniProtKB-SubCell"/>
</dbReference>
<dbReference type="SUPFAM" id="SSF103473">
    <property type="entry name" value="MFS general substrate transporter"/>
    <property type="match status" value="1"/>
</dbReference>
<feature type="transmembrane region" description="Helical" evidence="6">
    <location>
        <begin position="261"/>
        <end position="287"/>
    </location>
</feature>
<evidence type="ECO:0000256" key="3">
    <source>
        <dbReference type="ARBA" id="ARBA00022692"/>
    </source>
</evidence>
<accession>A0ABD5RGP8</accession>
<dbReference type="PROSITE" id="PS50850">
    <property type="entry name" value="MFS"/>
    <property type="match status" value="1"/>
</dbReference>
<dbReference type="PANTHER" id="PTHR23506">
    <property type="entry name" value="GH10249P"/>
    <property type="match status" value="1"/>
</dbReference>
<keyword evidence="9" id="KW-1185">Reference proteome</keyword>
<gene>
    <name evidence="8" type="ORF">ACFPJ5_18930</name>
</gene>
<evidence type="ECO:0000313" key="9">
    <source>
        <dbReference type="Proteomes" id="UP001596201"/>
    </source>
</evidence>
<feature type="transmembrane region" description="Helical" evidence="6">
    <location>
        <begin position="20"/>
        <end position="39"/>
    </location>
</feature>
<dbReference type="AlphaFoldDB" id="A0ABD5RGP8"/>
<dbReference type="PANTHER" id="PTHR23506:SF23">
    <property type="entry name" value="GH10249P"/>
    <property type="match status" value="1"/>
</dbReference>
<dbReference type="InterPro" id="IPR036259">
    <property type="entry name" value="MFS_trans_sf"/>
</dbReference>
<keyword evidence="4 6" id="KW-1133">Transmembrane helix</keyword>
<dbReference type="CDD" id="cd17325">
    <property type="entry name" value="MFS_MdtG_SLC18_like"/>
    <property type="match status" value="1"/>
</dbReference>
<feature type="transmembrane region" description="Helical" evidence="6">
    <location>
        <begin position="185"/>
        <end position="208"/>
    </location>
</feature>
<dbReference type="Proteomes" id="UP001596201">
    <property type="component" value="Unassembled WGS sequence"/>
</dbReference>
<evidence type="ECO:0000259" key="7">
    <source>
        <dbReference type="PROSITE" id="PS50850"/>
    </source>
</evidence>
<keyword evidence="2" id="KW-0813">Transport</keyword>